<dbReference type="RefSeq" id="WP_318352227.1">
    <property type="nucleotide sequence ID" value="NZ_JAWQEV010000001.1"/>
</dbReference>
<feature type="region of interest" description="Disordered" evidence="1">
    <location>
        <begin position="300"/>
        <end position="326"/>
    </location>
</feature>
<organism evidence="2 3">
    <name type="scientific">Microbacterium arthrosphaerae</name>
    <dbReference type="NCBI Taxonomy" id="792652"/>
    <lineage>
        <taxon>Bacteria</taxon>
        <taxon>Bacillati</taxon>
        <taxon>Actinomycetota</taxon>
        <taxon>Actinomycetes</taxon>
        <taxon>Micrococcales</taxon>
        <taxon>Microbacteriaceae</taxon>
        <taxon>Microbacterium</taxon>
    </lineage>
</organism>
<gene>
    <name evidence="2" type="ORF">R8Z58_02805</name>
</gene>
<reference evidence="2 3" key="1">
    <citation type="submission" date="2023-11" db="EMBL/GenBank/DDBJ databases">
        <title>Draft genome sequence of Microbacterium arthrosphaerae JCM 30492.</title>
        <authorList>
            <person name="Zhang G."/>
            <person name="Ding Y."/>
        </authorList>
    </citation>
    <scope>NUCLEOTIDE SEQUENCE [LARGE SCALE GENOMIC DNA]</scope>
    <source>
        <strain evidence="2 3">JCM 30492</strain>
    </source>
</reference>
<protein>
    <submittedName>
        <fullName evidence="2">VWA domain-containing protein</fullName>
    </submittedName>
</protein>
<accession>A0ABU4GYW5</accession>
<name>A0ABU4GYW5_9MICO</name>
<sequence length="645" mass="67792">MSALPAAPGRDALAVPLDGDARAAWDRAQELWGVRMSDARLLPGAGAESGAPAWFTFPPAVAVDPQLVAALGIGDELESVFAHELGHHALAPSTRIDALKIRHQLARALAAAGASAVTGDDVALLSNLWTDLLVNTRVAVLQRRRDGAGGEPGIVRTSRRLYRASRDSPSRLWWVYLRAYELLWHLPAEALCPATPPPPARPHAPAAPSNERPISELPERFQEKERALRAARAEAERIAAALDGVITTHPEVDADDVARIVRTFASDPVGGALRFGVVMAPYLVEQQKAERGKPAAGAAAGAAGAAGDGASGAGAGAPGPCAADHAPATAEELGRILADRRLHGDIPARGLGAAGAGGPDEQEGQRLGVARTLALYEGSDEAAVLAAWYRSEAAPWVRPVTERRPARPAPELPGPLESWEVGDDLADLDWSATLQAAPVVVPGVTTRRRSHLDDTPEPVEAGIELDLYIDSSGSMTSPRRGSAAVLAGTILALSVLRGGGRVRVTSFSGPGQVAGSDTFTRDHVRIVADLAFFFAGSTSFPLDLLARRYDPLPALTGDPAHDDVRRHLVVLSDDGLTSMFGEGNEPYAAVASRVRGKLTTGTLVVLDRMRRVEQLAAAAGYATLYVQAMEDAPRACARLAEVLHG</sequence>
<keyword evidence="3" id="KW-1185">Reference proteome</keyword>
<evidence type="ECO:0000256" key="1">
    <source>
        <dbReference type="SAM" id="MobiDB-lite"/>
    </source>
</evidence>
<comment type="caution">
    <text evidence="2">The sequence shown here is derived from an EMBL/GenBank/DDBJ whole genome shotgun (WGS) entry which is preliminary data.</text>
</comment>
<evidence type="ECO:0000313" key="3">
    <source>
        <dbReference type="Proteomes" id="UP001283109"/>
    </source>
</evidence>
<evidence type="ECO:0000313" key="2">
    <source>
        <dbReference type="EMBL" id="MDW4571702.1"/>
    </source>
</evidence>
<feature type="compositionally biased region" description="Gly residues" evidence="1">
    <location>
        <begin position="304"/>
        <end position="317"/>
    </location>
</feature>
<dbReference type="Proteomes" id="UP001283109">
    <property type="component" value="Unassembled WGS sequence"/>
</dbReference>
<dbReference type="SUPFAM" id="SSF53300">
    <property type="entry name" value="vWA-like"/>
    <property type="match status" value="1"/>
</dbReference>
<feature type="region of interest" description="Disordered" evidence="1">
    <location>
        <begin position="195"/>
        <end position="216"/>
    </location>
</feature>
<dbReference type="EMBL" id="JAWQEV010000001">
    <property type="protein sequence ID" value="MDW4571702.1"/>
    <property type="molecule type" value="Genomic_DNA"/>
</dbReference>
<proteinExistence type="predicted"/>
<dbReference type="InterPro" id="IPR036465">
    <property type="entry name" value="vWFA_dom_sf"/>
</dbReference>